<evidence type="ECO:0000313" key="8">
    <source>
        <dbReference type="RefSeq" id="XP_002737773.1"/>
    </source>
</evidence>
<evidence type="ECO:0000256" key="2">
    <source>
        <dbReference type="ARBA" id="ARBA00022989"/>
    </source>
</evidence>
<dbReference type="PANTHER" id="PTHR46957">
    <property type="entry name" value="CYTOKINE RECEPTOR"/>
    <property type="match status" value="1"/>
</dbReference>
<dbReference type="InterPro" id="IPR029021">
    <property type="entry name" value="Prot-tyrosine_phosphatase-like"/>
</dbReference>
<dbReference type="GeneID" id="100375587"/>
<dbReference type="RefSeq" id="XP_002737773.1">
    <property type="nucleotide sequence ID" value="XM_002737727.2"/>
</dbReference>
<keyword evidence="2 4" id="KW-1133">Transmembrane helix</keyword>
<proteinExistence type="predicted"/>
<keyword evidence="4" id="KW-0472">Membrane</keyword>
<dbReference type="PROSITE" id="PS50056">
    <property type="entry name" value="TYR_PHOSPHATASE_2"/>
    <property type="match status" value="1"/>
</dbReference>
<evidence type="ECO:0000313" key="7">
    <source>
        <dbReference type="Proteomes" id="UP000694865"/>
    </source>
</evidence>
<keyword evidence="7" id="KW-1185">Reference proteome</keyword>
<dbReference type="InterPro" id="IPR000387">
    <property type="entry name" value="Tyr_Pase_dom"/>
</dbReference>
<dbReference type="Pfam" id="PF00102">
    <property type="entry name" value="Y_phosphatase"/>
    <property type="match status" value="1"/>
</dbReference>
<evidence type="ECO:0000259" key="6">
    <source>
        <dbReference type="PROSITE" id="PS50056"/>
    </source>
</evidence>
<dbReference type="PANTHER" id="PTHR46957:SF3">
    <property type="entry name" value="CYTOKINE RECEPTOR"/>
    <property type="match status" value="1"/>
</dbReference>
<dbReference type="InterPro" id="IPR000242">
    <property type="entry name" value="PTP_cat"/>
</dbReference>
<dbReference type="InterPro" id="IPR003595">
    <property type="entry name" value="Tyr_Pase_cat"/>
</dbReference>
<accession>A0ABM0GUR5</accession>
<dbReference type="SUPFAM" id="SSF52799">
    <property type="entry name" value="(Phosphotyrosine protein) phosphatases II"/>
    <property type="match status" value="1"/>
</dbReference>
<evidence type="ECO:0000259" key="5">
    <source>
        <dbReference type="PROSITE" id="PS50055"/>
    </source>
</evidence>
<feature type="domain" description="Tyrosine specific protein phosphatases" evidence="6">
    <location>
        <begin position="383"/>
        <end position="459"/>
    </location>
</feature>
<dbReference type="PROSITE" id="PS00383">
    <property type="entry name" value="TYR_PHOSPHATASE_1"/>
    <property type="match status" value="1"/>
</dbReference>
<organism evidence="7 8">
    <name type="scientific">Saccoglossus kowalevskii</name>
    <name type="common">Acorn worm</name>
    <dbReference type="NCBI Taxonomy" id="10224"/>
    <lineage>
        <taxon>Eukaryota</taxon>
        <taxon>Metazoa</taxon>
        <taxon>Hemichordata</taxon>
        <taxon>Enteropneusta</taxon>
        <taxon>Harrimaniidae</taxon>
        <taxon>Saccoglossus</taxon>
    </lineage>
</organism>
<dbReference type="Proteomes" id="UP000694865">
    <property type="component" value="Unplaced"/>
</dbReference>
<feature type="domain" description="Tyrosine-protein phosphatase" evidence="5">
    <location>
        <begin position="207"/>
        <end position="468"/>
    </location>
</feature>
<keyword evidence="1 4" id="KW-0812">Transmembrane</keyword>
<sequence length="484" mass="56406">VKVRAFIYDGRYTDTEWSMPMMTAYDPWWYGYAVIGIVALGIIVLMVIVCWRCWCAESQQTSQDDTNKQQHDNPVYMRDKPSYQMRNGVTRLTNENVLVTTASSRPREMTRVYEDTNGVTNRAYVRAEESVHHHRPKFEDRVYKPRSGRSTSSHYVHSADDSRYISREDGVYLREGEVNERGQQTPVLIEAFAEHYRQLAADSEYRFQEEYDDLRSIGTNYSSLIGERAENRLKNRYTNILPYDHTRVKLIEMNEDDEEDIGSTYINANYISGYTSPREYIATQGPLPTTKDDFWRMIWEQNTQTIVMITRCVEKGKVRCDHYWPFDSDPTEYGDITITMASESVLPEWTVRDFTLELKREVRSLRHFQFTAWPDHGALGRTDLLLRFVRTVRGQIPRNAGPTIVHCSAGVGRSGTFVAFDFVLQHLARKENKFIDIFGVVARMRQQRCYMVQTEAQYVFIHKAVLDVLEGRVSDSNWLLTPSL</sequence>
<gene>
    <name evidence="8" type="primary">LOC100375587</name>
</gene>
<name>A0ABM0GUR5_SACKO</name>
<evidence type="ECO:0000256" key="4">
    <source>
        <dbReference type="SAM" id="Phobius"/>
    </source>
</evidence>
<feature type="non-terminal residue" evidence="8">
    <location>
        <position position="1"/>
    </location>
</feature>
<dbReference type="PROSITE" id="PS50055">
    <property type="entry name" value="TYR_PHOSPHATASE_PTP"/>
    <property type="match status" value="1"/>
</dbReference>
<dbReference type="PRINTS" id="PR00700">
    <property type="entry name" value="PRTYPHPHTASE"/>
</dbReference>
<feature type="transmembrane region" description="Helical" evidence="4">
    <location>
        <begin position="29"/>
        <end position="51"/>
    </location>
</feature>
<dbReference type="InterPro" id="IPR016130">
    <property type="entry name" value="Tyr_Pase_AS"/>
</dbReference>
<protein>
    <submittedName>
        <fullName evidence="8">Receptor-type tyrosine-protein phosphatase beta-like</fullName>
    </submittedName>
</protein>
<dbReference type="Gene3D" id="3.90.190.10">
    <property type="entry name" value="Protein tyrosine phosphatase superfamily"/>
    <property type="match status" value="1"/>
</dbReference>
<keyword evidence="3" id="KW-0325">Glycoprotein</keyword>
<reference evidence="8" key="1">
    <citation type="submission" date="2025-08" db="UniProtKB">
        <authorList>
            <consortium name="RefSeq"/>
        </authorList>
    </citation>
    <scope>IDENTIFICATION</scope>
    <source>
        <tissue evidence="8">Testes</tissue>
    </source>
</reference>
<dbReference type="SMART" id="SM00194">
    <property type="entry name" value="PTPc"/>
    <property type="match status" value="1"/>
</dbReference>
<dbReference type="CDD" id="cd14548">
    <property type="entry name" value="R3-PTPc"/>
    <property type="match status" value="1"/>
</dbReference>
<dbReference type="InterPro" id="IPR050713">
    <property type="entry name" value="RTP_Phos/Ushers"/>
</dbReference>
<dbReference type="SMART" id="SM00404">
    <property type="entry name" value="PTPc_motif"/>
    <property type="match status" value="1"/>
</dbReference>
<evidence type="ECO:0000256" key="3">
    <source>
        <dbReference type="ARBA" id="ARBA00023180"/>
    </source>
</evidence>
<evidence type="ECO:0000256" key="1">
    <source>
        <dbReference type="ARBA" id="ARBA00022692"/>
    </source>
</evidence>